<protein>
    <submittedName>
        <fullName evidence="1">Heme-binding protein</fullName>
    </submittedName>
</protein>
<keyword evidence="2" id="KW-1185">Reference proteome</keyword>
<sequence>MLTRHSLALQEAKALSAAAEQAAGTLGVQVSIVIVDSTTYAQVVVRMDGAPLMSAQGAFDKARTAAEGGHPTSFFEKPLNAGRYSMLKLPHTPIEGGVPVFVSGECVGAIGIAGAPPHLDAQIAESAIESFLKSYGDNR</sequence>
<dbReference type="Proteomes" id="UP000265955">
    <property type="component" value="Unassembled WGS sequence"/>
</dbReference>
<dbReference type="PANTHER" id="PTHR34309:SF10">
    <property type="entry name" value="SLR1406 PROTEIN"/>
    <property type="match status" value="1"/>
</dbReference>
<dbReference type="AlphaFoldDB" id="A0A3A3FJU8"/>
<dbReference type="EMBL" id="QYUO01000002">
    <property type="protein sequence ID" value="RJF95577.1"/>
    <property type="molecule type" value="Genomic_DNA"/>
</dbReference>
<dbReference type="OrthoDB" id="9800768at2"/>
<dbReference type="InterPro" id="IPR005624">
    <property type="entry name" value="PduO/GlcC-like"/>
</dbReference>
<dbReference type="InterPro" id="IPR038084">
    <property type="entry name" value="PduO/GlcC-like_sf"/>
</dbReference>
<reference evidence="2" key="1">
    <citation type="submission" date="2018-09" db="EMBL/GenBank/DDBJ databases">
        <authorList>
            <person name="Zhu H."/>
        </authorList>
    </citation>
    <scope>NUCLEOTIDE SEQUENCE [LARGE SCALE GENOMIC DNA]</scope>
    <source>
        <strain evidence="2">K1R23-30</strain>
    </source>
</reference>
<dbReference type="PANTHER" id="PTHR34309">
    <property type="entry name" value="SLR1406 PROTEIN"/>
    <property type="match status" value="1"/>
</dbReference>
<organism evidence="1 2">
    <name type="scientific">Noviherbaspirillum saxi</name>
    <dbReference type="NCBI Taxonomy" id="2320863"/>
    <lineage>
        <taxon>Bacteria</taxon>
        <taxon>Pseudomonadati</taxon>
        <taxon>Pseudomonadota</taxon>
        <taxon>Betaproteobacteria</taxon>
        <taxon>Burkholderiales</taxon>
        <taxon>Oxalobacteraceae</taxon>
        <taxon>Noviherbaspirillum</taxon>
    </lineage>
</organism>
<accession>A0A3A3FJU8</accession>
<evidence type="ECO:0000313" key="1">
    <source>
        <dbReference type="EMBL" id="RJF95577.1"/>
    </source>
</evidence>
<comment type="caution">
    <text evidence="1">The sequence shown here is derived from an EMBL/GenBank/DDBJ whole genome shotgun (WGS) entry which is preliminary data.</text>
</comment>
<name>A0A3A3FJU8_9BURK</name>
<dbReference type="Pfam" id="PF03928">
    <property type="entry name" value="HbpS-like"/>
    <property type="match status" value="1"/>
</dbReference>
<evidence type="ECO:0000313" key="2">
    <source>
        <dbReference type="Proteomes" id="UP000265955"/>
    </source>
</evidence>
<dbReference type="Gene3D" id="3.30.450.150">
    <property type="entry name" value="Haem-degrading domain"/>
    <property type="match status" value="1"/>
</dbReference>
<gene>
    <name evidence="1" type="ORF">D3871_19485</name>
</gene>
<dbReference type="RefSeq" id="WP_119770726.1">
    <property type="nucleotide sequence ID" value="NZ_QYUO01000002.1"/>
</dbReference>
<proteinExistence type="predicted"/>
<dbReference type="SUPFAM" id="SSF143744">
    <property type="entry name" value="GlcG-like"/>
    <property type="match status" value="1"/>
</dbReference>
<dbReference type="InterPro" id="IPR052517">
    <property type="entry name" value="GlcG_carb_metab_protein"/>
</dbReference>